<organism evidence="2 3">
    <name type="scientific">Portunus trituberculatus</name>
    <name type="common">Swimming crab</name>
    <name type="synonym">Neptunus trituberculatus</name>
    <dbReference type="NCBI Taxonomy" id="210409"/>
    <lineage>
        <taxon>Eukaryota</taxon>
        <taxon>Metazoa</taxon>
        <taxon>Ecdysozoa</taxon>
        <taxon>Arthropoda</taxon>
        <taxon>Crustacea</taxon>
        <taxon>Multicrustacea</taxon>
        <taxon>Malacostraca</taxon>
        <taxon>Eumalacostraca</taxon>
        <taxon>Eucarida</taxon>
        <taxon>Decapoda</taxon>
        <taxon>Pleocyemata</taxon>
        <taxon>Brachyura</taxon>
        <taxon>Eubrachyura</taxon>
        <taxon>Portunoidea</taxon>
        <taxon>Portunidae</taxon>
        <taxon>Portuninae</taxon>
        <taxon>Portunus</taxon>
    </lineage>
</organism>
<comment type="caution">
    <text evidence="2">The sequence shown here is derived from an EMBL/GenBank/DDBJ whole genome shotgun (WGS) entry which is preliminary data.</text>
</comment>
<feature type="compositionally biased region" description="Pro residues" evidence="1">
    <location>
        <begin position="26"/>
        <end position="41"/>
    </location>
</feature>
<gene>
    <name evidence="2" type="ORF">E2C01_079429</name>
</gene>
<evidence type="ECO:0000313" key="3">
    <source>
        <dbReference type="Proteomes" id="UP000324222"/>
    </source>
</evidence>
<proteinExistence type="predicted"/>
<accession>A0A5B7IWW1</accession>
<evidence type="ECO:0000313" key="2">
    <source>
        <dbReference type="EMBL" id="MPC84684.1"/>
    </source>
</evidence>
<dbReference type="Proteomes" id="UP000324222">
    <property type="component" value="Unassembled WGS sequence"/>
</dbReference>
<keyword evidence="3" id="KW-1185">Reference proteome</keyword>
<dbReference type="AlphaFoldDB" id="A0A5B7IWW1"/>
<dbReference type="EMBL" id="VSRR010066115">
    <property type="protein sequence ID" value="MPC84684.1"/>
    <property type="molecule type" value="Genomic_DNA"/>
</dbReference>
<reference evidence="2 3" key="1">
    <citation type="submission" date="2019-05" db="EMBL/GenBank/DDBJ databases">
        <title>Another draft genome of Portunus trituberculatus and its Hox gene families provides insights of decapod evolution.</title>
        <authorList>
            <person name="Jeong J.-H."/>
            <person name="Song I."/>
            <person name="Kim S."/>
            <person name="Choi T."/>
            <person name="Kim D."/>
            <person name="Ryu S."/>
            <person name="Kim W."/>
        </authorList>
    </citation>
    <scope>NUCLEOTIDE SEQUENCE [LARGE SCALE GENOMIC DNA]</scope>
    <source>
        <tissue evidence="2">Muscle</tissue>
    </source>
</reference>
<protein>
    <submittedName>
        <fullName evidence="2">Uncharacterized protein</fullName>
    </submittedName>
</protein>
<evidence type="ECO:0000256" key="1">
    <source>
        <dbReference type="SAM" id="MobiDB-lite"/>
    </source>
</evidence>
<feature type="region of interest" description="Disordered" evidence="1">
    <location>
        <begin position="21"/>
        <end position="43"/>
    </location>
</feature>
<name>A0A5B7IWW1_PORTR</name>
<sequence>MLKGNVKIAEGRNQYCVLTASTPSPLATPPLNPPRPAPPGTPHYCCRGHIPPRAWVKEEQEQIFT</sequence>